<evidence type="ECO:0000313" key="12">
    <source>
        <dbReference type="RefSeq" id="XP_015891078.3"/>
    </source>
</evidence>
<evidence type="ECO:0000256" key="3">
    <source>
        <dbReference type="ARBA" id="ARBA00009183"/>
    </source>
</evidence>
<dbReference type="InterPro" id="IPR050982">
    <property type="entry name" value="Auxin_biosynth/cation_transpt"/>
</dbReference>
<dbReference type="PROSITE" id="PS51257">
    <property type="entry name" value="PROKAR_LIPOPROTEIN"/>
    <property type="match status" value="1"/>
</dbReference>
<comment type="catalytic activity">
    <reaction evidence="9">
        <text>indole-3-pyruvate + NADPH + O2 + H(+) = (indol-3-yl)acetate + CO2 + NADP(+) + H2O</text>
        <dbReference type="Rhea" id="RHEA:34331"/>
        <dbReference type="ChEBI" id="CHEBI:15377"/>
        <dbReference type="ChEBI" id="CHEBI:15378"/>
        <dbReference type="ChEBI" id="CHEBI:15379"/>
        <dbReference type="ChEBI" id="CHEBI:16526"/>
        <dbReference type="ChEBI" id="CHEBI:17640"/>
        <dbReference type="ChEBI" id="CHEBI:30854"/>
        <dbReference type="ChEBI" id="CHEBI:57783"/>
        <dbReference type="ChEBI" id="CHEBI:58349"/>
        <dbReference type="EC" id="1.14.13.168"/>
    </reaction>
</comment>
<evidence type="ECO:0000256" key="2">
    <source>
        <dbReference type="ARBA" id="ARBA00004814"/>
    </source>
</evidence>
<comment type="cofactor">
    <cofactor evidence="1 10">
        <name>FAD</name>
        <dbReference type="ChEBI" id="CHEBI:57692"/>
    </cofactor>
</comment>
<name>A0A6P4AYF4_ZIZJJ</name>
<organism evidence="11 12">
    <name type="scientific">Ziziphus jujuba</name>
    <name type="common">Chinese jujube</name>
    <name type="synonym">Ziziphus sativa</name>
    <dbReference type="NCBI Taxonomy" id="326968"/>
    <lineage>
        <taxon>Eukaryota</taxon>
        <taxon>Viridiplantae</taxon>
        <taxon>Streptophyta</taxon>
        <taxon>Embryophyta</taxon>
        <taxon>Tracheophyta</taxon>
        <taxon>Spermatophyta</taxon>
        <taxon>Magnoliopsida</taxon>
        <taxon>eudicotyledons</taxon>
        <taxon>Gunneridae</taxon>
        <taxon>Pentapetalae</taxon>
        <taxon>rosids</taxon>
        <taxon>fabids</taxon>
        <taxon>Rosales</taxon>
        <taxon>Rhamnaceae</taxon>
        <taxon>Paliureae</taxon>
        <taxon>Ziziphus</taxon>
    </lineage>
</organism>
<evidence type="ECO:0000256" key="1">
    <source>
        <dbReference type="ARBA" id="ARBA00001974"/>
    </source>
</evidence>
<evidence type="ECO:0000256" key="8">
    <source>
        <dbReference type="ARBA" id="ARBA00023070"/>
    </source>
</evidence>
<keyword evidence="11" id="KW-1185">Reference proteome</keyword>
<dbReference type="PRINTS" id="PR00370">
    <property type="entry name" value="FMOXYGENASE"/>
</dbReference>
<gene>
    <name evidence="12" type="primary">LOC107425585</name>
</gene>
<dbReference type="AlphaFoldDB" id="A0A6P4AYF4"/>
<keyword evidence="6" id="KW-0521">NADP</keyword>
<comment type="similarity">
    <text evidence="3 10">Belongs to the FMO family.</text>
</comment>
<evidence type="ECO:0000256" key="5">
    <source>
        <dbReference type="ARBA" id="ARBA00022827"/>
    </source>
</evidence>
<dbReference type="InterPro" id="IPR000960">
    <property type="entry name" value="Flavin_mOase"/>
</dbReference>
<dbReference type="InterPro" id="IPR020946">
    <property type="entry name" value="Flavin_mOase-like"/>
</dbReference>
<dbReference type="SUPFAM" id="SSF51905">
    <property type="entry name" value="FAD/NAD(P)-binding domain"/>
    <property type="match status" value="2"/>
</dbReference>
<dbReference type="InterPro" id="IPR036188">
    <property type="entry name" value="FAD/NAD-bd_sf"/>
</dbReference>
<keyword evidence="7 10" id="KW-0560">Oxidoreductase</keyword>
<evidence type="ECO:0000256" key="9">
    <source>
        <dbReference type="ARBA" id="ARBA00047707"/>
    </source>
</evidence>
<keyword evidence="4 10" id="KW-0285">Flavoprotein</keyword>
<dbReference type="Proteomes" id="UP001652623">
    <property type="component" value="Chromosome 7"/>
</dbReference>
<dbReference type="RefSeq" id="XP_015891078.3">
    <property type="nucleotide sequence ID" value="XM_016035592.4"/>
</dbReference>
<evidence type="ECO:0000256" key="6">
    <source>
        <dbReference type="ARBA" id="ARBA00022857"/>
    </source>
</evidence>
<keyword evidence="8" id="KW-0073">Auxin biosynthesis</keyword>
<accession>A0A6P4AYF4</accession>
<evidence type="ECO:0000256" key="10">
    <source>
        <dbReference type="RuleBase" id="RU361177"/>
    </source>
</evidence>
<protein>
    <recommendedName>
        <fullName evidence="10">Flavin-containing monooxygenase</fullName>
        <ecNumber evidence="10">1.-.-.-</ecNumber>
    </recommendedName>
</protein>
<proteinExistence type="inferred from homology"/>
<keyword evidence="5 10" id="KW-0274">FAD</keyword>
<dbReference type="Gene3D" id="3.50.50.60">
    <property type="entry name" value="FAD/NAD(P)-binding domain"/>
    <property type="match status" value="1"/>
</dbReference>
<keyword evidence="10 12" id="KW-0503">Monooxygenase</keyword>
<dbReference type="EC" id="1.-.-.-" evidence="10"/>
<comment type="pathway">
    <text evidence="2">Plant hormone metabolism; auxin biosynthesis.</text>
</comment>
<evidence type="ECO:0000313" key="11">
    <source>
        <dbReference type="Proteomes" id="UP001652623"/>
    </source>
</evidence>
<reference evidence="12" key="1">
    <citation type="submission" date="2025-08" db="UniProtKB">
        <authorList>
            <consortium name="RefSeq"/>
        </authorList>
    </citation>
    <scope>IDENTIFICATION</scope>
    <source>
        <tissue evidence="12">Seedling</tissue>
    </source>
</reference>
<dbReference type="GO" id="GO:0004499">
    <property type="term" value="F:N,N-dimethylaniline monooxygenase activity"/>
    <property type="evidence" value="ECO:0007669"/>
    <property type="project" value="InterPro"/>
</dbReference>
<sequence length="397" mass="44303">MTVLQNKPKKVLIVGAGPSGLATAACLSASSIPYTILEREDCYASLWQKRAYDRLGLHLAKSFCSLPFMPHLSTTPTFMPKATFLSYLENYVSKFNINPLYRRSVELASYDEGEKQWRVEAKNFASGETEVFYADFLVIASGENDEAFIPKVHGLETFEGEIIHSSQYKCGEKYKDKHILVVGSGNSGMEISDDLSDYGACTCVVIRSPFHVLTKRMVHVGMWMLKFMPVEAVDFIISLVARFSFGDLSKIGIPKPKKGPFQLKTISGKTPVIDTGSIEKIRNKKIKVLPGLVEVKRNKVVFENGEELRFDAIIFATGYRSAAKNWLKDYKYVLQEDGMPKNEYPSHWQGEKGLYCAGMSGRGLSGVSSDAINIANHIAQSVSHKKEKDDVTLLAFF</sequence>
<dbReference type="GO" id="GO:0009851">
    <property type="term" value="P:auxin biosynthetic process"/>
    <property type="evidence" value="ECO:0007669"/>
    <property type="project" value="UniProtKB-KW"/>
</dbReference>
<dbReference type="GO" id="GO:0103075">
    <property type="term" value="F:indole-3-pyruvate monooxygenase activity"/>
    <property type="evidence" value="ECO:0007669"/>
    <property type="project" value="UniProtKB-EC"/>
</dbReference>
<dbReference type="PANTHER" id="PTHR43539">
    <property type="entry name" value="FLAVIN-BINDING MONOOXYGENASE-LIKE PROTEIN (AFU_ORTHOLOGUE AFUA_4G09220)"/>
    <property type="match status" value="1"/>
</dbReference>
<dbReference type="KEGG" id="zju:107425585"/>
<evidence type="ECO:0000256" key="4">
    <source>
        <dbReference type="ARBA" id="ARBA00022630"/>
    </source>
</evidence>
<dbReference type="PANTHER" id="PTHR43539:SF77">
    <property type="entry name" value="DISULFIDE OXIDOREDUCTASE_MONOOXYGENASE_OXIDOREDUCTASE"/>
    <property type="match status" value="1"/>
</dbReference>
<dbReference type="InParanoid" id="A0A6P4AYF4"/>
<dbReference type="GO" id="GO:0050661">
    <property type="term" value="F:NADP binding"/>
    <property type="evidence" value="ECO:0007669"/>
    <property type="project" value="InterPro"/>
</dbReference>
<dbReference type="Pfam" id="PF00743">
    <property type="entry name" value="FMO-like"/>
    <property type="match status" value="1"/>
</dbReference>
<evidence type="ECO:0000256" key="7">
    <source>
        <dbReference type="ARBA" id="ARBA00023002"/>
    </source>
</evidence>
<dbReference type="GeneID" id="107425585"/>
<dbReference type="GO" id="GO:0050660">
    <property type="term" value="F:flavin adenine dinucleotide binding"/>
    <property type="evidence" value="ECO:0007669"/>
    <property type="project" value="InterPro"/>
</dbReference>